<dbReference type="GO" id="GO:0019706">
    <property type="term" value="F:protein-cysteine S-palmitoyltransferase activity"/>
    <property type="evidence" value="ECO:0007669"/>
    <property type="project" value="UniProtKB-EC"/>
</dbReference>
<dbReference type="GO" id="GO:0016020">
    <property type="term" value="C:membrane"/>
    <property type="evidence" value="ECO:0007669"/>
    <property type="project" value="UniProtKB-SubCell"/>
</dbReference>
<keyword evidence="3 7" id="KW-0812">Transmembrane</keyword>
<dbReference type="PANTHER" id="PTHR22883">
    <property type="entry name" value="ZINC FINGER DHHC DOMAIN CONTAINING PROTEIN"/>
    <property type="match status" value="1"/>
</dbReference>
<protein>
    <recommendedName>
        <fullName evidence="7">Palmitoyltransferase</fullName>
        <ecNumber evidence="7">2.3.1.225</ecNumber>
    </recommendedName>
</protein>
<proteinExistence type="inferred from homology"/>
<evidence type="ECO:0000256" key="4">
    <source>
        <dbReference type="ARBA" id="ARBA00022989"/>
    </source>
</evidence>
<comment type="caution">
    <text evidence="10">The sequence shown here is derived from an EMBL/GenBank/DDBJ whole genome shotgun (WGS) entry which is preliminary data.</text>
</comment>
<dbReference type="PANTHER" id="PTHR22883:SF8">
    <property type="entry name" value="PALMITOYLTRANSFERASE ZDHHC1"/>
    <property type="match status" value="1"/>
</dbReference>
<feature type="compositionally biased region" description="Low complexity" evidence="8">
    <location>
        <begin position="392"/>
        <end position="402"/>
    </location>
</feature>
<keyword evidence="5 7" id="KW-0472">Membrane</keyword>
<evidence type="ECO:0000259" key="9">
    <source>
        <dbReference type="Pfam" id="PF01529"/>
    </source>
</evidence>
<feature type="non-terminal residue" evidence="10">
    <location>
        <position position="1"/>
    </location>
</feature>
<evidence type="ECO:0000256" key="6">
    <source>
        <dbReference type="ARBA" id="ARBA00023315"/>
    </source>
</evidence>
<keyword evidence="2 7" id="KW-0808">Transferase</keyword>
<evidence type="ECO:0000256" key="7">
    <source>
        <dbReference type="RuleBase" id="RU079119"/>
    </source>
</evidence>
<feature type="compositionally biased region" description="Basic residues" evidence="8">
    <location>
        <begin position="357"/>
        <end position="366"/>
    </location>
</feature>
<keyword evidence="6 7" id="KW-0012">Acyltransferase</keyword>
<dbReference type="InterPro" id="IPR039859">
    <property type="entry name" value="PFA4/ZDH16/20/ERF2-like"/>
</dbReference>
<reference evidence="10 11" key="1">
    <citation type="submission" date="2019-09" db="EMBL/GenBank/DDBJ databases">
        <title>Bird 10,000 Genomes (B10K) Project - Family phase.</title>
        <authorList>
            <person name="Zhang G."/>
        </authorList>
    </citation>
    <scope>NUCLEOTIDE SEQUENCE [LARGE SCALE GENOMIC DNA]</scope>
    <source>
        <strain evidence="10">B10K-DU-001-60</strain>
        <tissue evidence="10">Muscle</tissue>
    </source>
</reference>
<feature type="transmembrane region" description="Helical" evidence="7">
    <location>
        <begin position="42"/>
        <end position="63"/>
    </location>
</feature>
<feature type="transmembrane region" description="Helical" evidence="7">
    <location>
        <begin position="165"/>
        <end position="191"/>
    </location>
</feature>
<evidence type="ECO:0000256" key="3">
    <source>
        <dbReference type="ARBA" id="ARBA00022692"/>
    </source>
</evidence>
<comment type="similarity">
    <text evidence="7">Belongs to the DHHC palmitoyltransferase family.</text>
</comment>
<keyword evidence="11" id="KW-1185">Reference proteome</keyword>
<feature type="region of interest" description="Disordered" evidence="8">
    <location>
        <begin position="335"/>
        <end position="439"/>
    </location>
</feature>
<feature type="non-terminal residue" evidence="10">
    <location>
        <position position="526"/>
    </location>
</feature>
<feature type="transmembrane region" description="Helical" evidence="7">
    <location>
        <begin position="229"/>
        <end position="254"/>
    </location>
</feature>
<feature type="compositionally biased region" description="Pro residues" evidence="8">
    <location>
        <begin position="408"/>
        <end position="417"/>
    </location>
</feature>
<evidence type="ECO:0000256" key="5">
    <source>
        <dbReference type="ARBA" id="ARBA00023136"/>
    </source>
</evidence>
<dbReference type="InterPro" id="IPR001594">
    <property type="entry name" value="Palmitoyltrfase_DHHC"/>
</dbReference>
<evidence type="ECO:0000313" key="11">
    <source>
        <dbReference type="Proteomes" id="UP000587472"/>
    </source>
</evidence>
<organism evidence="10 11">
    <name type="scientific">Psophia crepitans</name>
    <name type="common">common trumpeter</name>
    <dbReference type="NCBI Taxonomy" id="54359"/>
    <lineage>
        <taxon>Eukaryota</taxon>
        <taxon>Metazoa</taxon>
        <taxon>Chordata</taxon>
        <taxon>Craniata</taxon>
        <taxon>Vertebrata</taxon>
        <taxon>Euteleostomi</taxon>
        <taxon>Archelosauria</taxon>
        <taxon>Archosauria</taxon>
        <taxon>Dinosauria</taxon>
        <taxon>Saurischia</taxon>
        <taxon>Theropoda</taxon>
        <taxon>Coelurosauria</taxon>
        <taxon>Aves</taxon>
        <taxon>Neognathae</taxon>
        <taxon>Neoaves</taxon>
        <taxon>Gruiformes</taxon>
        <taxon>Psophiidae</taxon>
        <taxon>Psophia</taxon>
    </lineage>
</organism>
<dbReference type="GO" id="GO:0005794">
    <property type="term" value="C:Golgi apparatus"/>
    <property type="evidence" value="ECO:0007669"/>
    <property type="project" value="TreeGrafter"/>
</dbReference>
<dbReference type="AlphaFoldDB" id="A0A7K9XR83"/>
<dbReference type="PROSITE" id="PS50216">
    <property type="entry name" value="DHHC"/>
    <property type="match status" value="1"/>
</dbReference>
<accession>A0A7K9XR83</accession>
<keyword evidence="4 7" id="KW-1133">Transmembrane helix</keyword>
<comment type="domain">
    <text evidence="7">The DHHC domain is required for palmitoyltransferase activity.</text>
</comment>
<dbReference type="GO" id="GO:0005783">
    <property type="term" value="C:endoplasmic reticulum"/>
    <property type="evidence" value="ECO:0007669"/>
    <property type="project" value="TreeGrafter"/>
</dbReference>
<dbReference type="EC" id="2.3.1.225" evidence="7"/>
<evidence type="ECO:0000256" key="1">
    <source>
        <dbReference type="ARBA" id="ARBA00004141"/>
    </source>
</evidence>
<comment type="catalytic activity">
    <reaction evidence="7">
        <text>L-cysteinyl-[protein] + hexadecanoyl-CoA = S-hexadecanoyl-L-cysteinyl-[protein] + CoA</text>
        <dbReference type="Rhea" id="RHEA:36683"/>
        <dbReference type="Rhea" id="RHEA-COMP:10131"/>
        <dbReference type="Rhea" id="RHEA-COMP:11032"/>
        <dbReference type="ChEBI" id="CHEBI:29950"/>
        <dbReference type="ChEBI" id="CHEBI:57287"/>
        <dbReference type="ChEBI" id="CHEBI:57379"/>
        <dbReference type="ChEBI" id="CHEBI:74151"/>
        <dbReference type="EC" id="2.3.1.225"/>
    </reaction>
</comment>
<evidence type="ECO:0000256" key="8">
    <source>
        <dbReference type="SAM" id="MobiDB-lite"/>
    </source>
</evidence>
<feature type="domain" description="Palmitoyltransferase DHHC" evidence="9">
    <location>
        <begin position="120"/>
        <end position="273"/>
    </location>
</feature>
<dbReference type="GO" id="GO:0006612">
    <property type="term" value="P:protein targeting to membrane"/>
    <property type="evidence" value="ECO:0007669"/>
    <property type="project" value="TreeGrafter"/>
</dbReference>
<dbReference type="Proteomes" id="UP000587472">
    <property type="component" value="Unassembled WGS sequence"/>
</dbReference>
<evidence type="ECO:0000256" key="2">
    <source>
        <dbReference type="ARBA" id="ARBA00022679"/>
    </source>
</evidence>
<dbReference type="Pfam" id="PF01529">
    <property type="entry name" value="DHHC"/>
    <property type="match status" value="1"/>
</dbReference>
<name>A0A7K9XR83_9GRUI</name>
<sequence>MNVCNKPPNKTAPEDLGEAVPEVQVQRARRNGWSWPLHLFQIIAWLLYLFFALVGFGILVPLLPRHWLPAGYICPGACFIYHLVVHLTAVSIDPADANVREKNYLGPLATFNRNQHAHVIENHHCHVCDVDVSAKSKHCGTCNKCVCGFDHHCKWLNNCVGERNYWLFLNSVLSAILGLGLLLLVACYVFVEFFADPVMLRSDQHFDALKNHTDRWFVFLPAAPVETRASAILITAGIFILLSLMTVILLGHLLTFHIYLMWNKLTTYEYILQQRPQPEAKEVDKQLEPCPSQVRPSQVLVVLLMALRVKSRLRAAPCVSVMCYSSSKLYVRSDEADPEQSSSPDLPSLHFAVPPQRQKKRRKMSHKASSPAMDSRSKTHAAPWPSFPDPRSAAATSSSHSHQLLVPAFPPRAPVPPSSTGVIQAVGPPADYHSESAESMDEIPVAQTRLGSTALHRPPKNNSSDSQRYPVPTDNPRGDRKKTLYSGHKAKRKSCQQDRRVEQDLELFSKTPAVFVSKSSGEPHAS</sequence>
<dbReference type="EMBL" id="VWZZ01006694">
    <property type="protein sequence ID" value="NXJ00122.1"/>
    <property type="molecule type" value="Genomic_DNA"/>
</dbReference>
<evidence type="ECO:0000313" key="10">
    <source>
        <dbReference type="EMBL" id="NXJ00122.1"/>
    </source>
</evidence>
<gene>
    <name evidence="10" type="primary">Zdhhc1</name>
    <name evidence="10" type="ORF">PSOCRE_R05135</name>
</gene>
<feature type="region of interest" description="Disordered" evidence="8">
    <location>
        <begin position="453"/>
        <end position="504"/>
    </location>
</feature>
<comment type="subcellular location">
    <subcellularLocation>
        <location evidence="1">Membrane</location>
        <topology evidence="1">Multi-pass membrane protein</topology>
    </subcellularLocation>
</comment>